<dbReference type="PROSITE" id="PS01230">
    <property type="entry name" value="TRMA_1"/>
    <property type="match status" value="1"/>
</dbReference>
<sequence length="535" mass="58945">MSTVFAQNLQTEIVNGSVHQAEITGYTHDGQGVARVDGRVVFIPGAIRGEMVEFTVLRRNKNVYAARLLRVLNRSSERQECLCPVYKTCGGCSLQHMSYAEELRFKQEKVAAALQRLGGLNGELPLQPIIAAAEPYHYRNKGIFHVAQTDGSTRLVFWNEASHQPAGARCNLLFPPDINRLAEWLEGMQLPANLTDIMLRYAHSSGELLLALILSDENIAATKSLLTQAADNFPMLKVYACQTPAGWQILSQEKQIADTLDKIEYLISPSAFFQVNNAQTLRLLQTVAGFFDGSELLLLDAYCGIGTFGLYLAAKLPHLQRLVGVEINQSAVADANANAALNRIDNAIFYCGAAEKKFSAITAAHGHPDVVIVDPPRRGCHPALLAGLLELAPAKIIYVSCDPATLARDLGKLAKKYNLVSIQPLDMFPRTAHVETVVLLSKLNAKQHIEVELNLDELDLTSAESKATYDEIKAYVLEKYGLKVSSLYISQVKRKCGLDVGQNYNLSKKEDAKVPQCPPEKKTAIMEALKHFQMI</sequence>
<dbReference type="Gene3D" id="3.40.50.150">
    <property type="entry name" value="Vaccinia Virus protein VP39"/>
    <property type="match status" value="1"/>
</dbReference>
<dbReference type="PANTHER" id="PTHR11061">
    <property type="entry name" value="RNA M5U METHYLTRANSFERASE"/>
    <property type="match status" value="1"/>
</dbReference>
<dbReference type="SUPFAM" id="SSF50249">
    <property type="entry name" value="Nucleic acid-binding proteins"/>
    <property type="match status" value="1"/>
</dbReference>
<dbReference type="Gene3D" id="2.40.50.1070">
    <property type="match status" value="1"/>
</dbReference>
<dbReference type="PROSITE" id="PS51687">
    <property type="entry name" value="SAM_MT_RNA_M5U"/>
    <property type="match status" value="1"/>
</dbReference>
<evidence type="ECO:0000256" key="3">
    <source>
        <dbReference type="ARBA" id="ARBA00022691"/>
    </source>
</evidence>
<dbReference type="Gene3D" id="2.40.50.140">
    <property type="entry name" value="Nucleic acid-binding proteins"/>
    <property type="match status" value="1"/>
</dbReference>
<feature type="active site" evidence="5">
    <location>
        <position position="401"/>
    </location>
</feature>
<reference evidence="7" key="2">
    <citation type="journal article" date="2021" name="PeerJ">
        <title>Extensive microbial diversity within the chicken gut microbiome revealed by metagenomics and culture.</title>
        <authorList>
            <person name="Gilroy R."/>
            <person name="Ravi A."/>
            <person name="Getino M."/>
            <person name="Pursley I."/>
            <person name="Horton D.L."/>
            <person name="Alikhan N.F."/>
            <person name="Baker D."/>
            <person name="Gharbi K."/>
            <person name="Hall N."/>
            <person name="Watson M."/>
            <person name="Adriaenssens E.M."/>
            <person name="Foster-Nyarko E."/>
            <person name="Jarju S."/>
            <person name="Secka A."/>
            <person name="Antonio M."/>
            <person name="Oren A."/>
            <person name="Chaudhuri R.R."/>
            <person name="La Ragione R."/>
            <person name="Hildebrand F."/>
            <person name="Pallen M.J."/>
        </authorList>
    </citation>
    <scope>NUCLEOTIDE SEQUENCE</scope>
    <source>
        <strain evidence="7">2830</strain>
    </source>
</reference>
<evidence type="ECO:0000256" key="4">
    <source>
        <dbReference type="PROSITE-ProRule" id="PRU01024"/>
    </source>
</evidence>
<dbReference type="Proteomes" id="UP000824124">
    <property type="component" value="Unassembled WGS sequence"/>
</dbReference>
<dbReference type="InterPro" id="IPR029063">
    <property type="entry name" value="SAM-dependent_MTases_sf"/>
</dbReference>
<dbReference type="EC" id="2.1.1.190" evidence="7"/>
<feature type="active site" description="Nucleophile" evidence="4">
    <location>
        <position position="401"/>
    </location>
</feature>
<evidence type="ECO:0000313" key="7">
    <source>
        <dbReference type="EMBL" id="HIU10590.1"/>
    </source>
</evidence>
<dbReference type="FunFam" id="3.40.50.150:FF:000009">
    <property type="entry name" value="23S rRNA (Uracil(1939)-C(5))-methyltransferase RlmD"/>
    <property type="match status" value="1"/>
</dbReference>
<evidence type="ECO:0000256" key="1">
    <source>
        <dbReference type="ARBA" id="ARBA00022603"/>
    </source>
</evidence>
<evidence type="ECO:0000256" key="2">
    <source>
        <dbReference type="ARBA" id="ARBA00022679"/>
    </source>
</evidence>
<dbReference type="InterPro" id="IPR012340">
    <property type="entry name" value="NA-bd_OB-fold"/>
</dbReference>
<feature type="binding site" evidence="4">
    <location>
        <position position="302"/>
    </location>
    <ligand>
        <name>S-adenosyl-L-methionine</name>
        <dbReference type="ChEBI" id="CHEBI:59789"/>
    </ligand>
</feature>
<organism evidence="7 8">
    <name type="scientific">Candidatus Avidehalobacter gallistercoris</name>
    <dbReference type="NCBI Taxonomy" id="2840694"/>
    <lineage>
        <taxon>Bacteria</taxon>
        <taxon>Bacillati</taxon>
        <taxon>Bacillota</taxon>
        <taxon>Clostridia</taxon>
        <taxon>Eubacteriales</taxon>
        <taxon>Peptococcaceae</taxon>
        <taxon>Peptococcaceae incertae sedis</taxon>
        <taxon>Candidatus Avidehalobacter</taxon>
    </lineage>
</organism>
<gene>
    <name evidence="7" type="primary">rlmD</name>
    <name evidence="7" type="ORF">IAB00_05040</name>
</gene>
<dbReference type="Pfam" id="PF05958">
    <property type="entry name" value="tRNA_U5-meth_tr"/>
    <property type="match status" value="1"/>
</dbReference>
<feature type="binding site" evidence="4">
    <location>
        <position position="374"/>
    </location>
    <ligand>
        <name>S-adenosyl-L-methionine</name>
        <dbReference type="ChEBI" id="CHEBI:59789"/>
    </ligand>
</feature>
<comment type="similarity">
    <text evidence="4">Belongs to the class I-like SAM-binding methyltransferase superfamily. RNA M5U methyltransferase family.</text>
</comment>
<dbReference type="PANTHER" id="PTHR11061:SF30">
    <property type="entry name" value="TRNA (URACIL(54)-C(5))-METHYLTRANSFERASE"/>
    <property type="match status" value="1"/>
</dbReference>
<dbReference type="GO" id="GO:0070475">
    <property type="term" value="P:rRNA base methylation"/>
    <property type="evidence" value="ECO:0007669"/>
    <property type="project" value="TreeGrafter"/>
</dbReference>
<feature type="binding site" evidence="4">
    <location>
        <position position="274"/>
    </location>
    <ligand>
        <name>S-adenosyl-L-methionine</name>
        <dbReference type="ChEBI" id="CHEBI:59789"/>
    </ligand>
</feature>
<keyword evidence="3 4" id="KW-0949">S-adenosyl-L-methionine</keyword>
<evidence type="ECO:0000259" key="6">
    <source>
        <dbReference type="PROSITE" id="PS50926"/>
    </source>
</evidence>
<dbReference type="SUPFAM" id="SSF53335">
    <property type="entry name" value="S-adenosyl-L-methionine-dependent methyltransferases"/>
    <property type="match status" value="1"/>
</dbReference>
<dbReference type="EMBL" id="DVMH01000026">
    <property type="protein sequence ID" value="HIU10590.1"/>
    <property type="molecule type" value="Genomic_DNA"/>
</dbReference>
<accession>A0A9D1KZH5</accession>
<dbReference type="InterPro" id="IPR010280">
    <property type="entry name" value="U5_MeTrfase_fam"/>
</dbReference>
<name>A0A9D1KZH5_9FIRM</name>
<keyword evidence="2 4" id="KW-0808">Transferase</keyword>
<dbReference type="InterPro" id="IPR002792">
    <property type="entry name" value="TRAM_dom"/>
</dbReference>
<dbReference type="GO" id="GO:0070041">
    <property type="term" value="F:rRNA (uridine-C5-)-methyltransferase activity"/>
    <property type="evidence" value="ECO:0007669"/>
    <property type="project" value="TreeGrafter"/>
</dbReference>
<protein>
    <submittedName>
        <fullName evidence="7">23S rRNA (Uracil(1939)-C(5))-methyltransferase RlmD</fullName>
        <ecNumber evidence="7">2.1.1.190</ecNumber>
    </submittedName>
</protein>
<proteinExistence type="inferred from homology"/>
<dbReference type="PROSITE" id="PS50926">
    <property type="entry name" value="TRAM"/>
    <property type="match status" value="1"/>
</dbReference>
<dbReference type="NCBIfam" id="TIGR00479">
    <property type="entry name" value="rumA"/>
    <property type="match status" value="1"/>
</dbReference>
<dbReference type="CDD" id="cd02440">
    <property type="entry name" value="AdoMet_MTases"/>
    <property type="match status" value="1"/>
</dbReference>
<comment type="caution">
    <text evidence="7">The sequence shown here is derived from an EMBL/GenBank/DDBJ whole genome shotgun (WGS) entry which is preliminary data.</text>
</comment>
<reference evidence="7" key="1">
    <citation type="submission" date="2020-10" db="EMBL/GenBank/DDBJ databases">
        <authorList>
            <person name="Gilroy R."/>
        </authorList>
    </citation>
    <scope>NUCLEOTIDE SEQUENCE</scope>
    <source>
        <strain evidence="7">2830</strain>
    </source>
</reference>
<dbReference type="Pfam" id="PF01938">
    <property type="entry name" value="TRAM"/>
    <property type="match status" value="1"/>
</dbReference>
<feature type="binding site" evidence="4">
    <location>
        <position position="326"/>
    </location>
    <ligand>
        <name>S-adenosyl-L-methionine</name>
        <dbReference type="ChEBI" id="CHEBI:59789"/>
    </ligand>
</feature>
<dbReference type="AlphaFoldDB" id="A0A9D1KZH5"/>
<feature type="domain" description="TRAM" evidence="6">
    <location>
        <begin position="12"/>
        <end position="70"/>
    </location>
</feature>
<dbReference type="InterPro" id="IPR030390">
    <property type="entry name" value="MeTrfase_TrmA_AS"/>
</dbReference>
<evidence type="ECO:0000256" key="5">
    <source>
        <dbReference type="PROSITE-ProRule" id="PRU10015"/>
    </source>
</evidence>
<keyword evidence="1 4" id="KW-0489">Methyltransferase</keyword>
<evidence type="ECO:0000313" key="8">
    <source>
        <dbReference type="Proteomes" id="UP000824124"/>
    </source>
</evidence>